<evidence type="ECO:0000313" key="2">
    <source>
        <dbReference type="Proteomes" id="UP001055072"/>
    </source>
</evidence>
<keyword evidence="1" id="KW-0378">Hydrolase</keyword>
<accession>A0ACB8U6T3</accession>
<organism evidence="1 2">
    <name type="scientific">Irpex rosettiformis</name>
    <dbReference type="NCBI Taxonomy" id="378272"/>
    <lineage>
        <taxon>Eukaryota</taxon>
        <taxon>Fungi</taxon>
        <taxon>Dikarya</taxon>
        <taxon>Basidiomycota</taxon>
        <taxon>Agaricomycotina</taxon>
        <taxon>Agaricomycetes</taxon>
        <taxon>Polyporales</taxon>
        <taxon>Irpicaceae</taxon>
        <taxon>Irpex</taxon>
    </lineage>
</organism>
<dbReference type="Proteomes" id="UP001055072">
    <property type="component" value="Unassembled WGS sequence"/>
</dbReference>
<sequence length="535" mass="60465">MHKISGFIRKHVDHPPQAGPKTESATSSPGSAHAGPPIPFPSAKDFFRFRRQRGVNLGSWFVLERWISDAPFRSAIGPAQSDLDVARGPNAQQVLEQHWDTWITEGDWTWIADKGLNSVRIPIGYYHLCGADPSVLEGTDFVGLDHVFRGAWERITNALWTANRFGIGVLIDLHAAPGKQNRDSHSGATGEPRFFNKANMTHTIRVLTILVTHLTAFCQSVDPPLPNLLGIELLNEPQQDPSLEQWYKEAIYFIRRIDPSIPIYIGDSWMTDHYAGYISSNASTSPFTVLDHHLYRCFTHEDISTPASQHTKHLTDPKAGTPQMLSRVAQKLESAGGALIIGEWSGALNPGSLRDVGNEDSARREYVQAQLALFERHCAGYFFWTYKKEQAGDKGWSLRDAARAHIFPYRVGLGGRDKVLREDSEWHVRRIQARDKALGEHQGYWARYPGHYEHWRFDEGFLRGWDDAWLFFRSISSLPPSPFIPELGFKGPWVKMRLKEHSTAKGVSNLWEYEHGFLQGLQAARNDLTGLLLAK</sequence>
<evidence type="ECO:0000313" key="1">
    <source>
        <dbReference type="EMBL" id="KAI0090092.1"/>
    </source>
</evidence>
<reference evidence="1" key="1">
    <citation type="journal article" date="2021" name="Environ. Microbiol.">
        <title>Gene family expansions and transcriptome signatures uncover fungal adaptations to wood decay.</title>
        <authorList>
            <person name="Hage H."/>
            <person name="Miyauchi S."/>
            <person name="Viragh M."/>
            <person name="Drula E."/>
            <person name="Min B."/>
            <person name="Chaduli D."/>
            <person name="Navarro D."/>
            <person name="Favel A."/>
            <person name="Norest M."/>
            <person name="Lesage-Meessen L."/>
            <person name="Balint B."/>
            <person name="Merenyi Z."/>
            <person name="de Eugenio L."/>
            <person name="Morin E."/>
            <person name="Martinez A.T."/>
            <person name="Baldrian P."/>
            <person name="Stursova M."/>
            <person name="Martinez M.J."/>
            <person name="Novotny C."/>
            <person name="Magnuson J.K."/>
            <person name="Spatafora J.W."/>
            <person name="Maurice S."/>
            <person name="Pangilinan J."/>
            <person name="Andreopoulos W."/>
            <person name="LaButti K."/>
            <person name="Hundley H."/>
            <person name="Na H."/>
            <person name="Kuo A."/>
            <person name="Barry K."/>
            <person name="Lipzen A."/>
            <person name="Henrissat B."/>
            <person name="Riley R."/>
            <person name="Ahrendt S."/>
            <person name="Nagy L.G."/>
            <person name="Grigoriev I.V."/>
            <person name="Martin F."/>
            <person name="Rosso M.N."/>
        </authorList>
    </citation>
    <scope>NUCLEOTIDE SEQUENCE</scope>
    <source>
        <strain evidence="1">CBS 384.51</strain>
    </source>
</reference>
<name>A0ACB8U6T3_9APHY</name>
<proteinExistence type="predicted"/>
<protein>
    <submittedName>
        <fullName evidence="1">Glycoside hydrolase</fullName>
    </submittedName>
</protein>
<dbReference type="EMBL" id="MU274908">
    <property type="protein sequence ID" value="KAI0090092.1"/>
    <property type="molecule type" value="Genomic_DNA"/>
</dbReference>
<keyword evidence="2" id="KW-1185">Reference proteome</keyword>
<comment type="caution">
    <text evidence="1">The sequence shown here is derived from an EMBL/GenBank/DDBJ whole genome shotgun (WGS) entry which is preliminary data.</text>
</comment>
<gene>
    <name evidence="1" type="ORF">BDY19DRAFT_888135</name>
</gene>